<gene>
    <name evidence="1" type="ORF">A2733_01835</name>
</gene>
<proteinExistence type="predicted"/>
<protein>
    <recommendedName>
        <fullName evidence="3">HAD family hydrolase</fullName>
    </recommendedName>
</protein>
<dbReference type="Proteomes" id="UP000178985">
    <property type="component" value="Unassembled WGS sequence"/>
</dbReference>
<dbReference type="PANTHER" id="PTHR43434:SF1">
    <property type="entry name" value="PHOSPHOGLYCOLATE PHOSPHATASE"/>
    <property type="match status" value="1"/>
</dbReference>
<dbReference type="PANTHER" id="PTHR43434">
    <property type="entry name" value="PHOSPHOGLYCOLATE PHOSPHATASE"/>
    <property type="match status" value="1"/>
</dbReference>
<dbReference type="InterPro" id="IPR036412">
    <property type="entry name" value="HAD-like_sf"/>
</dbReference>
<dbReference type="AlphaFoldDB" id="A0A1F6V1B4"/>
<dbReference type="EMBL" id="MFTO01000020">
    <property type="protein sequence ID" value="OGI63422.1"/>
    <property type="molecule type" value="Genomic_DNA"/>
</dbReference>
<dbReference type="Gene3D" id="3.40.50.1000">
    <property type="entry name" value="HAD superfamily/HAD-like"/>
    <property type="match status" value="1"/>
</dbReference>
<dbReference type="SUPFAM" id="SSF56784">
    <property type="entry name" value="HAD-like"/>
    <property type="match status" value="1"/>
</dbReference>
<evidence type="ECO:0008006" key="3">
    <source>
        <dbReference type="Google" id="ProtNLM"/>
    </source>
</evidence>
<accession>A0A1F6V1B4</accession>
<evidence type="ECO:0000313" key="2">
    <source>
        <dbReference type="Proteomes" id="UP000178985"/>
    </source>
</evidence>
<name>A0A1F6V1B4_9BACT</name>
<evidence type="ECO:0000313" key="1">
    <source>
        <dbReference type="EMBL" id="OGI63422.1"/>
    </source>
</evidence>
<dbReference type="GO" id="GO:0008967">
    <property type="term" value="F:phosphoglycolate phosphatase activity"/>
    <property type="evidence" value="ECO:0007669"/>
    <property type="project" value="TreeGrafter"/>
</dbReference>
<reference evidence="1 2" key="1">
    <citation type="journal article" date="2016" name="Nat. Commun.">
        <title>Thousands of microbial genomes shed light on interconnected biogeochemical processes in an aquifer system.</title>
        <authorList>
            <person name="Anantharaman K."/>
            <person name="Brown C.T."/>
            <person name="Hug L.A."/>
            <person name="Sharon I."/>
            <person name="Castelle C.J."/>
            <person name="Probst A.J."/>
            <person name="Thomas B.C."/>
            <person name="Singh A."/>
            <person name="Wilkins M.J."/>
            <person name="Karaoz U."/>
            <person name="Brodie E.L."/>
            <person name="Williams K.H."/>
            <person name="Hubbard S.S."/>
            <person name="Banfield J.F."/>
        </authorList>
    </citation>
    <scope>NUCLEOTIDE SEQUENCE [LARGE SCALE GENOMIC DNA]</scope>
</reference>
<dbReference type="GO" id="GO:0006281">
    <property type="term" value="P:DNA repair"/>
    <property type="evidence" value="ECO:0007669"/>
    <property type="project" value="TreeGrafter"/>
</dbReference>
<sequence length="150" mass="16580">MENKKLVIFDFSGVFVNVVSEVSSVLYGKVQILAKKYILSVISSMSSGTIISFLEEKGIREYFADVMGYEILRSKAGRINYLLKKYNISPTNAVYITDTAGDINEAGKCWVKAIAVTWGFQSKEELEKAGPTKIIDSPLNLVGAIEDVLK</sequence>
<dbReference type="InterPro" id="IPR041492">
    <property type="entry name" value="HAD_2"/>
</dbReference>
<dbReference type="Pfam" id="PF13419">
    <property type="entry name" value="HAD_2"/>
    <property type="match status" value="1"/>
</dbReference>
<organism evidence="1 2">
    <name type="scientific">Candidatus Nomurabacteria bacterium RIFCSPHIGHO2_01_FULL_40_20</name>
    <dbReference type="NCBI Taxonomy" id="1801738"/>
    <lineage>
        <taxon>Bacteria</taxon>
        <taxon>Candidatus Nomuraibacteriota</taxon>
    </lineage>
</organism>
<dbReference type="InterPro" id="IPR023214">
    <property type="entry name" value="HAD_sf"/>
</dbReference>
<comment type="caution">
    <text evidence="1">The sequence shown here is derived from an EMBL/GenBank/DDBJ whole genome shotgun (WGS) entry which is preliminary data.</text>
</comment>
<dbReference type="InterPro" id="IPR050155">
    <property type="entry name" value="HAD-like_hydrolase_sf"/>
</dbReference>